<feature type="domain" description="DUF6534" evidence="3">
    <location>
        <begin position="179"/>
        <end position="264"/>
    </location>
</feature>
<sequence length="1019" mass="113220">MVGSNIDITTLYHTFKPHISVDFSITCSLICSDRVTSLWGIGCLQFYPYCEKFWKTDQRRLKVYMSSLWVLETVHQALLTNNAYVYFVKAIADPTLLVRYQKISPVIAVLTAFIDAILQVVFVRRAWYLSDKSRLLTGVLSVAVSAQFALTMAYSIISKNLPQDNDIPLQLTAAVAVGLTDTFLAVTLVWLLRKARSGFRRSDSIVNHLVAYIVGSSLVTVACWLVGLIGSRVAPHSFIYLLSGLLLPKLYFNCLLASLNTRSSLRVAAGQESGGVSIHLENLSSSSSGESNRPTRNSNKNSIPNAMECRINIDVETVETSHLSKFSLFLAIARGEAISMPAFNVDNTVRSTDLLIVMRRIDTSILVRMYIHYILHQRKPPLSHSSTRSDQNISLWGVGCLQFYIYCEKFWKIEKRWLKLCMSLLWILDTVHQAFIANSTYVAFVKGIVDPILLLRLQKGIPTTGALTAVIDAAVQALLIRRAWYLSSKNRARTGALSVIVLAQFAVSLAYSIRIASIEENVPLAGAVPLQIASAAVATITDTCLAVTIVWLLRRARSGVRRTDSIVNRLVTYTIGSSLVTAICALFSLISAVIAPHSLIYIIGDFLLPKLYFNCLLASLNARSSLRAAANQESCSMSIHFENSSSSSAEVPNCSTSKLSKASMPEAIECRVNIDVETALTEWIDGFYGQRTRVRSGYYLWMFLPCGDVIGFQSYFLSQTSNHNSIRLTSVLWGVGCLQFYLYCEKYWKTERRWLKLHMSLLWILDTVHQALLMNILYILFVKGIADPTLLYRFQETSPAVVVLTSLISALAQVIFVQRAWYLSDKNYVILGTLSIAVLAQFAENMAYFARIVNIRDIRLIGDNLLPIEFSTASVTVFTDTFLAVVLIWLLRKARSGFRRTDSIVNRLVAYIVGSSLITVVCSLVGLIGATVAPHSFIYMSCGLVLTKLYFNCLLALLNARSSLQSNEDSTTMSFHLENFSSSTTAELNHSVNDPIKASIPKTIGSRVSVGTNKPTAQE</sequence>
<feature type="transmembrane region" description="Helical" evidence="2">
    <location>
        <begin position="730"/>
        <end position="748"/>
    </location>
</feature>
<feature type="transmembrane region" description="Helical" evidence="2">
    <location>
        <begin position="904"/>
        <end position="930"/>
    </location>
</feature>
<feature type="transmembrane region" description="Helical" evidence="2">
    <location>
        <begin position="169"/>
        <end position="193"/>
    </location>
</feature>
<feature type="transmembrane region" description="Helical" evidence="2">
    <location>
        <begin position="936"/>
        <end position="958"/>
    </location>
</feature>
<dbReference type="PANTHER" id="PTHR40465:SF1">
    <property type="entry name" value="DUF6534 DOMAIN-CONTAINING PROTEIN"/>
    <property type="match status" value="1"/>
</dbReference>
<evidence type="ECO:0000259" key="3">
    <source>
        <dbReference type="Pfam" id="PF20152"/>
    </source>
</evidence>
<evidence type="ECO:0000313" key="4">
    <source>
        <dbReference type="EMBL" id="OCB91624.1"/>
    </source>
</evidence>
<feature type="transmembrane region" description="Helical" evidence="2">
    <location>
        <begin position="205"/>
        <end position="231"/>
    </location>
</feature>
<dbReference type="Pfam" id="PF20152">
    <property type="entry name" value="DUF6534"/>
    <property type="match status" value="3"/>
</dbReference>
<protein>
    <recommendedName>
        <fullName evidence="3">DUF6534 domain-containing protein</fullName>
    </recommendedName>
</protein>
<feature type="transmembrane region" description="Helical" evidence="2">
    <location>
        <begin position="600"/>
        <end position="620"/>
    </location>
</feature>
<feature type="transmembrane region" description="Helical" evidence="2">
    <location>
        <begin position="135"/>
        <end position="157"/>
    </location>
</feature>
<feature type="compositionally biased region" description="Low complexity" evidence="1">
    <location>
        <begin position="281"/>
        <end position="292"/>
    </location>
</feature>
<feature type="domain" description="DUF6534" evidence="3">
    <location>
        <begin position="538"/>
        <end position="625"/>
    </location>
</feature>
<reference evidence="4" key="1">
    <citation type="submission" date="2016-06" db="EMBL/GenBank/DDBJ databases">
        <title>Draft Genome sequence of the fungus Inonotus baumii.</title>
        <authorList>
            <person name="Zhu H."/>
            <person name="Lin W."/>
        </authorList>
    </citation>
    <scope>NUCLEOTIDE SEQUENCE</scope>
    <source>
        <strain evidence="4">821</strain>
    </source>
</reference>
<feature type="transmembrane region" description="Helical" evidence="2">
    <location>
        <begin position="573"/>
        <end position="594"/>
    </location>
</feature>
<keyword evidence="5" id="KW-1185">Reference proteome</keyword>
<evidence type="ECO:0000256" key="1">
    <source>
        <dbReference type="SAM" id="MobiDB-lite"/>
    </source>
</evidence>
<feature type="region of interest" description="Disordered" evidence="1">
    <location>
        <begin position="281"/>
        <end position="303"/>
    </location>
</feature>
<dbReference type="InterPro" id="IPR045339">
    <property type="entry name" value="DUF6534"/>
</dbReference>
<feature type="transmembrane region" description="Helical" evidence="2">
    <location>
        <begin position="496"/>
        <end position="516"/>
    </location>
</feature>
<feature type="transmembrane region" description="Helical" evidence="2">
    <location>
        <begin position="828"/>
        <end position="850"/>
    </location>
</feature>
<dbReference type="PANTHER" id="PTHR40465">
    <property type="entry name" value="CHROMOSOME 1, WHOLE GENOME SHOTGUN SEQUENCE"/>
    <property type="match status" value="1"/>
</dbReference>
<feature type="transmembrane region" description="Helical" evidence="2">
    <location>
        <begin position="237"/>
        <end position="256"/>
    </location>
</feature>
<accession>A0A9Q5NEY3</accession>
<comment type="caution">
    <text evidence="4">The sequence shown here is derived from an EMBL/GenBank/DDBJ whole genome shotgun (WGS) entry which is preliminary data.</text>
</comment>
<dbReference type="EMBL" id="LNZH02000077">
    <property type="protein sequence ID" value="OCB91624.1"/>
    <property type="molecule type" value="Genomic_DNA"/>
</dbReference>
<feature type="transmembrane region" description="Helical" evidence="2">
    <location>
        <begin position="420"/>
        <end position="444"/>
    </location>
</feature>
<evidence type="ECO:0000256" key="2">
    <source>
        <dbReference type="SAM" id="Phobius"/>
    </source>
</evidence>
<feature type="domain" description="DUF6534" evidence="3">
    <location>
        <begin position="877"/>
        <end position="963"/>
    </location>
</feature>
<feature type="transmembrane region" description="Helical" evidence="2">
    <location>
        <begin position="870"/>
        <end position="892"/>
    </location>
</feature>
<keyword evidence="2" id="KW-0812">Transmembrane</keyword>
<name>A0A9Q5NEY3_SANBA</name>
<organism evidence="4 5">
    <name type="scientific">Sanghuangporus baumii</name>
    <name type="common">Phellinus baumii</name>
    <dbReference type="NCBI Taxonomy" id="108892"/>
    <lineage>
        <taxon>Eukaryota</taxon>
        <taxon>Fungi</taxon>
        <taxon>Dikarya</taxon>
        <taxon>Basidiomycota</taxon>
        <taxon>Agaricomycotina</taxon>
        <taxon>Agaricomycetes</taxon>
        <taxon>Hymenochaetales</taxon>
        <taxon>Hymenochaetaceae</taxon>
        <taxon>Sanghuangporus</taxon>
    </lineage>
</organism>
<feature type="transmembrane region" description="Helical" evidence="2">
    <location>
        <begin position="103"/>
        <end position="123"/>
    </location>
</feature>
<dbReference type="Proteomes" id="UP000757232">
    <property type="component" value="Unassembled WGS sequence"/>
</dbReference>
<dbReference type="AlphaFoldDB" id="A0A9Q5NEY3"/>
<feature type="transmembrane region" description="Helical" evidence="2">
    <location>
        <begin position="528"/>
        <end position="553"/>
    </location>
</feature>
<feature type="transmembrane region" description="Helical" evidence="2">
    <location>
        <begin position="464"/>
        <end position="484"/>
    </location>
</feature>
<proteinExistence type="predicted"/>
<gene>
    <name evidence="4" type="ORF">A7U60_g1123</name>
</gene>
<dbReference type="OrthoDB" id="2535105at2759"/>
<keyword evidence="2" id="KW-1133">Transmembrane helix</keyword>
<evidence type="ECO:0000313" key="5">
    <source>
        <dbReference type="Proteomes" id="UP000757232"/>
    </source>
</evidence>
<keyword evidence="2" id="KW-0472">Membrane</keyword>
<feature type="transmembrane region" description="Helical" evidence="2">
    <location>
        <begin position="698"/>
        <end position="718"/>
    </location>
</feature>
<feature type="transmembrane region" description="Helical" evidence="2">
    <location>
        <begin position="801"/>
        <end position="821"/>
    </location>
</feature>
<feature type="transmembrane region" description="Helical" evidence="2">
    <location>
        <begin position="760"/>
        <end position="781"/>
    </location>
</feature>
<feature type="compositionally biased region" description="Polar residues" evidence="1">
    <location>
        <begin position="294"/>
        <end position="303"/>
    </location>
</feature>